<sequence>MKIKFASAAAAVAMAFAAQVAHAEETPEITLTGSAAVVSQYRFRGISQSDQKPAVQMSVTATHKSGFYVSVWGSSASAGQSAVNIGGTEIDVYGGYSKAFAGITFDGGVYGYIYPGAPAGNYYELYGSVSKTIGPVSAKAGLYWAPKQDYFTTFGTATKFSVYKYADLSFAVPETPLTFTAHIGHTAGGFAWTKPYMDYSVGVAYKIKAITVGAQLVGTNVSKADAGGTNEMYRATKTAAVLSLTASF</sequence>
<proteinExistence type="predicted"/>
<organism evidence="2 3">
    <name type="scientific">Novosphingobium ovatum</name>
    <dbReference type="NCBI Taxonomy" id="1908523"/>
    <lineage>
        <taxon>Bacteria</taxon>
        <taxon>Pseudomonadati</taxon>
        <taxon>Pseudomonadota</taxon>
        <taxon>Alphaproteobacteria</taxon>
        <taxon>Sphingomonadales</taxon>
        <taxon>Sphingomonadaceae</taxon>
        <taxon>Novosphingobium</taxon>
    </lineage>
</organism>
<name>A0ABW9XFN1_9SPHN</name>
<dbReference type="RefSeq" id="WP_161719173.1">
    <property type="nucleotide sequence ID" value="NZ_JAAAPO010000004.1"/>
</dbReference>
<dbReference type="Pfam" id="PF09694">
    <property type="entry name" value="Gcw_chp"/>
    <property type="match status" value="1"/>
</dbReference>
<feature type="chain" id="PRO_5045106277" evidence="1">
    <location>
        <begin position="24"/>
        <end position="248"/>
    </location>
</feature>
<dbReference type="Proteomes" id="UP000753724">
    <property type="component" value="Unassembled WGS sequence"/>
</dbReference>
<keyword evidence="1" id="KW-0732">Signal</keyword>
<gene>
    <name evidence="2" type="ORF">GTZ99_12195</name>
</gene>
<protein>
    <submittedName>
        <fullName evidence="2">Uncharacterized protein</fullName>
    </submittedName>
</protein>
<accession>A0ABW9XFN1</accession>
<evidence type="ECO:0000313" key="3">
    <source>
        <dbReference type="Proteomes" id="UP000753724"/>
    </source>
</evidence>
<dbReference type="NCBIfam" id="TIGR02001">
    <property type="entry name" value="gcw_chp"/>
    <property type="match status" value="1"/>
</dbReference>
<evidence type="ECO:0000256" key="1">
    <source>
        <dbReference type="SAM" id="SignalP"/>
    </source>
</evidence>
<evidence type="ECO:0000313" key="2">
    <source>
        <dbReference type="EMBL" id="NBC37316.1"/>
    </source>
</evidence>
<reference evidence="3" key="1">
    <citation type="submission" date="2020-01" db="EMBL/GenBank/DDBJ databases">
        <title>Sphingomonas sp. strain CSW-10.</title>
        <authorList>
            <person name="Chen W.-M."/>
        </authorList>
    </citation>
    <scope>NUCLEOTIDE SEQUENCE [LARGE SCALE GENOMIC DNA]</scope>
    <source>
        <strain evidence="3">FSY-8</strain>
    </source>
</reference>
<comment type="caution">
    <text evidence="2">The sequence shown here is derived from an EMBL/GenBank/DDBJ whole genome shotgun (WGS) entry which is preliminary data.</text>
</comment>
<dbReference type="EMBL" id="JAAAPO010000004">
    <property type="protein sequence ID" value="NBC37316.1"/>
    <property type="molecule type" value="Genomic_DNA"/>
</dbReference>
<dbReference type="InterPro" id="IPR010239">
    <property type="entry name" value="CHP02001"/>
</dbReference>
<feature type="signal peptide" evidence="1">
    <location>
        <begin position="1"/>
        <end position="23"/>
    </location>
</feature>
<keyword evidence="3" id="KW-1185">Reference proteome</keyword>